<feature type="domain" description="DUF418" evidence="3">
    <location>
        <begin position="292"/>
        <end position="446"/>
    </location>
</feature>
<proteinExistence type="predicted"/>
<keyword evidence="2" id="KW-0812">Transmembrane</keyword>
<evidence type="ECO:0000256" key="1">
    <source>
        <dbReference type="SAM" id="MobiDB-lite"/>
    </source>
</evidence>
<feature type="transmembrane region" description="Helical" evidence="2">
    <location>
        <begin position="372"/>
        <end position="393"/>
    </location>
</feature>
<evidence type="ECO:0000313" key="4">
    <source>
        <dbReference type="EMBL" id="WCT74996.1"/>
    </source>
</evidence>
<dbReference type="PANTHER" id="PTHR30590:SF2">
    <property type="entry name" value="INNER MEMBRANE PROTEIN"/>
    <property type="match status" value="1"/>
</dbReference>
<keyword evidence="2" id="KW-1133">Transmembrane helix</keyword>
<feature type="transmembrane region" description="Helical" evidence="2">
    <location>
        <begin position="303"/>
        <end position="324"/>
    </location>
</feature>
<keyword evidence="2" id="KW-0472">Membrane</keyword>
<protein>
    <submittedName>
        <fullName evidence="4">DUF418 domain-containing protein</fullName>
    </submittedName>
</protein>
<dbReference type="PANTHER" id="PTHR30590">
    <property type="entry name" value="INNER MEMBRANE PROTEIN"/>
    <property type="match status" value="1"/>
</dbReference>
<evidence type="ECO:0000313" key="5">
    <source>
        <dbReference type="Proteomes" id="UP001220395"/>
    </source>
</evidence>
<feature type="transmembrane region" description="Helical" evidence="2">
    <location>
        <begin position="405"/>
        <end position="428"/>
    </location>
</feature>
<name>A0ABY7TQN9_9SPHN</name>
<feature type="transmembrane region" description="Helical" evidence="2">
    <location>
        <begin position="125"/>
        <end position="158"/>
    </location>
</feature>
<accession>A0ABY7TQN9</accession>
<dbReference type="RefSeq" id="WP_273690481.1">
    <property type="nucleotide sequence ID" value="NZ_CP117411.1"/>
</dbReference>
<keyword evidence="5" id="KW-1185">Reference proteome</keyword>
<feature type="transmembrane region" description="Helical" evidence="2">
    <location>
        <begin position="164"/>
        <end position="186"/>
    </location>
</feature>
<sequence>MATIAGNGADAGGLTPEATGVAREPDGAPRIGGLDVLRGIAILGILFMNINDMGGSILASFGDIRHLGWNKADQVAWWLRQVIANGTARCMLEMLFGCGMMILTDRAALAAGKWKVMGRYYLRNLILFLFGLVHVFILLWPGDILHTYGLAALVAFLFRRLKWGWLLAIGLSMAVFQAGGGSYDIYSAQQRIAMQAEYKARQAAGQTLTKDETAKLKKADERTAKRKKRKADEAVKMAAEDKARSAATGDFLSWAKSAIGFFTWMEGKGLEIFFIWEAAGTMLIGAALFKLGIPQGKRSPRFYLGMMAIGYVVGFGLRIADAFAQTRFDDYPYLIFAWSEPARLATTLGHIGAVYVLLATARGAALLKPFAAAGRTALTVYICQTLICLWVLYPPFALGLYGQQGWMALMLTALAVNAMLLWGANIWVRHYDIAPVEWAWRSIVAGRPLPWKKAAA</sequence>
<dbReference type="Pfam" id="PF04235">
    <property type="entry name" value="DUF418"/>
    <property type="match status" value="1"/>
</dbReference>
<feature type="region of interest" description="Disordered" evidence="1">
    <location>
        <begin position="1"/>
        <end position="26"/>
    </location>
</feature>
<evidence type="ECO:0000259" key="3">
    <source>
        <dbReference type="Pfam" id="PF04235"/>
    </source>
</evidence>
<feature type="transmembrane region" description="Helical" evidence="2">
    <location>
        <begin position="82"/>
        <end position="104"/>
    </location>
</feature>
<feature type="transmembrane region" description="Helical" evidence="2">
    <location>
        <begin position="270"/>
        <end position="291"/>
    </location>
</feature>
<organism evidence="4 5">
    <name type="scientific">Sphingomonas naphthae</name>
    <dbReference type="NCBI Taxonomy" id="1813468"/>
    <lineage>
        <taxon>Bacteria</taxon>
        <taxon>Pseudomonadati</taxon>
        <taxon>Pseudomonadota</taxon>
        <taxon>Alphaproteobacteria</taxon>
        <taxon>Sphingomonadales</taxon>
        <taxon>Sphingomonadaceae</taxon>
        <taxon>Sphingomonas</taxon>
    </lineage>
</organism>
<reference evidence="4 5" key="1">
    <citation type="submission" date="2023-02" db="EMBL/GenBank/DDBJ databases">
        <title>Genome sequence of Sphingomonas naphthae.</title>
        <authorList>
            <person name="Kim S."/>
            <person name="Heo J."/>
            <person name="Kwon S.-W."/>
        </authorList>
    </citation>
    <scope>NUCLEOTIDE SEQUENCE [LARGE SCALE GENOMIC DNA]</scope>
    <source>
        <strain evidence="4 5">KACC 18716</strain>
    </source>
</reference>
<dbReference type="InterPro" id="IPR052529">
    <property type="entry name" value="Bact_Transport_Assoc"/>
</dbReference>
<dbReference type="InterPro" id="IPR007349">
    <property type="entry name" value="DUF418"/>
</dbReference>
<dbReference type="Proteomes" id="UP001220395">
    <property type="component" value="Chromosome"/>
</dbReference>
<evidence type="ECO:0000256" key="2">
    <source>
        <dbReference type="SAM" id="Phobius"/>
    </source>
</evidence>
<dbReference type="EMBL" id="CP117411">
    <property type="protein sequence ID" value="WCT74996.1"/>
    <property type="molecule type" value="Genomic_DNA"/>
</dbReference>
<gene>
    <name evidence="4" type="ORF">PQ455_07190</name>
</gene>
<feature type="transmembrane region" description="Helical" evidence="2">
    <location>
        <begin position="344"/>
        <end position="365"/>
    </location>
</feature>
<feature type="transmembrane region" description="Helical" evidence="2">
    <location>
        <begin position="40"/>
        <end position="62"/>
    </location>
</feature>